<proteinExistence type="predicted"/>
<dbReference type="Pfam" id="PF00501">
    <property type="entry name" value="AMP-binding"/>
    <property type="match status" value="1"/>
</dbReference>
<dbReference type="Proteomes" id="UP000318336">
    <property type="component" value="Unassembled WGS sequence"/>
</dbReference>
<dbReference type="SUPFAM" id="SSF56801">
    <property type="entry name" value="Acetyl-CoA synthetase-like"/>
    <property type="match status" value="1"/>
</dbReference>
<dbReference type="AlphaFoldDB" id="A0A542XAP9"/>
<evidence type="ECO:0000256" key="1">
    <source>
        <dbReference type="ARBA" id="ARBA00022741"/>
    </source>
</evidence>
<accession>A0A542XAP9</accession>
<keyword evidence="2" id="KW-0067">ATP-binding</keyword>
<dbReference type="InterPro" id="IPR042099">
    <property type="entry name" value="ANL_N_sf"/>
</dbReference>
<dbReference type="Gene3D" id="3.30.300.30">
    <property type="match status" value="1"/>
</dbReference>
<dbReference type="InterPro" id="IPR045851">
    <property type="entry name" value="AMP-bd_C_sf"/>
</dbReference>
<sequence length="605" mass="65199">MQEFEVPALVVPTAAGNLGLLPSRNATVDPRGVGYSRRTAEGGWSPVTHAQFADEVERLAKGFMAAGIEPGDRVALLSRTRYEWTLVDFALLAAGAVVVPLYDGAPTDQIGWVLSDSGAVAAVVETAEHAAAVGQVRPDLDRLRDVWQIDSGGLEEIAAGADDVTDAELRSRTTLPDRDTLATVIYTSGTTGRPKGVELTHGNFLTLTENAVERLKDLVDVDDAATLLFLPLAHVFARFVQVVAVYSRVRLGHSPEPDQVLDDLGTFRPTFVLSVPRMLEQIYNRAQQQAVGDGRGTLFARAARVAEEWSRALDKPRGPSVRLKLQHAAMDRLVYRGLREALGGRLDYAMSGGAPLGERLGHVLRGMGLPVLEGYGLTETTASTTVNTPQLTRMGTVGQPLPGVAVRIAEDGEVQVRGAGVFRGYWDDEVATERTMTDDGWLRTGDMGRLDGHGFLKITGRKSELIVTSTGQNVSPAALEGQVRSHPLVSQVVVVGEGRPHLGALVTLDAPMLALWGDNHDRPGLTPDVAADDAEVREEIARAIGQANASPDATDQIRTFEVLREDLTAARGYLTPSGKVRRELVLHDFADEVERLYAQDANQVS</sequence>
<dbReference type="InterPro" id="IPR020845">
    <property type="entry name" value="AMP-binding_CS"/>
</dbReference>
<gene>
    <name evidence="5" type="ORF">FB554_1055</name>
</gene>
<dbReference type="Pfam" id="PF23562">
    <property type="entry name" value="AMP-binding_C_3"/>
    <property type="match status" value="1"/>
</dbReference>
<dbReference type="PANTHER" id="PTHR43272:SF33">
    <property type="entry name" value="AMP-BINDING DOMAIN-CONTAINING PROTEIN-RELATED"/>
    <property type="match status" value="1"/>
</dbReference>
<dbReference type="GO" id="GO:0004467">
    <property type="term" value="F:long-chain fatty acid-CoA ligase activity"/>
    <property type="evidence" value="ECO:0007669"/>
    <property type="project" value="UniProtKB-EC"/>
</dbReference>
<dbReference type="PROSITE" id="PS00455">
    <property type="entry name" value="AMP_BINDING"/>
    <property type="match status" value="1"/>
</dbReference>
<evidence type="ECO:0000256" key="2">
    <source>
        <dbReference type="ARBA" id="ARBA00022840"/>
    </source>
</evidence>
<dbReference type="CDD" id="cd05907">
    <property type="entry name" value="VL_LC_FACS_like"/>
    <property type="match status" value="1"/>
</dbReference>
<comment type="caution">
    <text evidence="5">The sequence shown here is derived from an EMBL/GenBank/DDBJ whole genome shotgun (WGS) entry which is preliminary data.</text>
</comment>
<evidence type="ECO:0000256" key="3">
    <source>
        <dbReference type="ARBA" id="ARBA00024484"/>
    </source>
</evidence>
<evidence type="ECO:0000313" key="5">
    <source>
        <dbReference type="EMBL" id="TQL32922.1"/>
    </source>
</evidence>
<keyword evidence="6" id="KW-1185">Reference proteome</keyword>
<organism evidence="5 6">
    <name type="scientific">Barrientosiimonas humi</name>
    <dbReference type="NCBI Taxonomy" id="999931"/>
    <lineage>
        <taxon>Bacteria</taxon>
        <taxon>Bacillati</taxon>
        <taxon>Actinomycetota</taxon>
        <taxon>Actinomycetes</taxon>
        <taxon>Micrococcales</taxon>
        <taxon>Dermacoccaceae</taxon>
        <taxon>Barrientosiimonas</taxon>
    </lineage>
</organism>
<keyword evidence="1" id="KW-0547">Nucleotide-binding</keyword>
<dbReference type="Gene3D" id="3.40.50.12780">
    <property type="entry name" value="N-terminal domain of ligase-like"/>
    <property type="match status" value="1"/>
</dbReference>
<dbReference type="GO" id="GO:0005524">
    <property type="term" value="F:ATP binding"/>
    <property type="evidence" value="ECO:0007669"/>
    <property type="project" value="UniProtKB-KW"/>
</dbReference>
<comment type="catalytic activity">
    <reaction evidence="3">
        <text>a long-chain fatty acid + ATP + CoA = a long-chain fatty acyl-CoA + AMP + diphosphate</text>
        <dbReference type="Rhea" id="RHEA:15421"/>
        <dbReference type="ChEBI" id="CHEBI:30616"/>
        <dbReference type="ChEBI" id="CHEBI:33019"/>
        <dbReference type="ChEBI" id="CHEBI:57287"/>
        <dbReference type="ChEBI" id="CHEBI:57560"/>
        <dbReference type="ChEBI" id="CHEBI:83139"/>
        <dbReference type="ChEBI" id="CHEBI:456215"/>
        <dbReference type="EC" id="6.2.1.3"/>
    </reaction>
    <physiologicalReaction direction="left-to-right" evidence="3">
        <dbReference type="Rhea" id="RHEA:15422"/>
    </physiologicalReaction>
</comment>
<evidence type="ECO:0000259" key="4">
    <source>
        <dbReference type="Pfam" id="PF00501"/>
    </source>
</evidence>
<reference evidence="5 6" key="1">
    <citation type="submission" date="2019-06" db="EMBL/GenBank/DDBJ databases">
        <title>Sequencing the genomes of 1000 actinobacteria strains.</title>
        <authorList>
            <person name="Klenk H.-P."/>
        </authorList>
    </citation>
    <scope>NUCLEOTIDE SEQUENCE [LARGE SCALE GENOMIC DNA]</scope>
    <source>
        <strain evidence="5 6">DSM 24617</strain>
    </source>
</reference>
<dbReference type="EMBL" id="VFOK01000001">
    <property type="protein sequence ID" value="TQL32922.1"/>
    <property type="molecule type" value="Genomic_DNA"/>
</dbReference>
<dbReference type="GO" id="GO:0016020">
    <property type="term" value="C:membrane"/>
    <property type="evidence" value="ECO:0007669"/>
    <property type="project" value="TreeGrafter"/>
</dbReference>
<dbReference type="InterPro" id="IPR000873">
    <property type="entry name" value="AMP-dep_synth/lig_dom"/>
</dbReference>
<dbReference type="RefSeq" id="WP_142005009.1">
    <property type="nucleotide sequence ID" value="NZ_VFOK01000001.1"/>
</dbReference>
<feature type="domain" description="AMP-dependent synthetase/ligase" evidence="4">
    <location>
        <begin position="42"/>
        <end position="426"/>
    </location>
</feature>
<dbReference type="PANTHER" id="PTHR43272">
    <property type="entry name" value="LONG-CHAIN-FATTY-ACID--COA LIGASE"/>
    <property type="match status" value="1"/>
</dbReference>
<protein>
    <submittedName>
        <fullName evidence="5">Long-chain acyl-CoA synthetase</fullName>
    </submittedName>
</protein>
<dbReference type="OrthoDB" id="9803968at2"/>
<evidence type="ECO:0000313" key="6">
    <source>
        <dbReference type="Proteomes" id="UP000318336"/>
    </source>
</evidence>
<name>A0A542XAP9_9MICO</name>